<dbReference type="PANTHER" id="PTHR48081:SF13">
    <property type="entry name" value="ALPHA_BETA HYDROLASE"/>
    <property type="match status" value="1"/>
</dbReference>
<dbReference type="Pfam" id="PF20434">
    <property type="entry name" value="BD-FAE"/>
    <property type="match status" value="1"/>
</dbReference>
<proteinExistence type="predicted"/>
<dbReference type="EMBL" id="CAFBOS010000192">
    <property type="protein sequence ID" value="CAB5015624.1"/>
    <property type="molecule type" value="Genomic_DNA"/>
</dbReference>
<evidence type="ECO:0000313" key="6">
    <source>
        <dbReference type="EMBL" id="CAB5015624.1"/>
    </source>
</evidence>
<feature type="domain" description="BD-FAE-like" evidence="2">
    <location>
        <begin position="72"/>
        <end position="259"/>
    </location>
</feature>
<accession>A0A6J6UGN9</accession>
<dbReference type="PANTHER" id="PTHR48081">
    <property type="entry name" value="AB HYDROLASE SUPERFAMILY PROTEIN C4A8.06C"/>
    <property type="match status" value="1"/>
</dbReference>
<dbReference type="InterPro" id="IPR029058">
    <property type="entry name" value="AB_hydrolase_fold"/>
</dbReference>
<dbReference type="GO" id="GO:0016787">
    <property type="term" value="F:hydrolase activity"/>
    <property type="evidence" value="ECO:0007669"/>
    <property type="project" value="UniProtKB-KW"/>
</dbReference>
<dbReference type="InterPro" id="IPR050300">
    <property type="entry name" value="GDXG_lipolytic_enzyme"/>
</dbReference>
<evidence type="ECO:0000259" key="2">
    <source>
        <dbReference type="Pfam" id="PF20434"/>
    </source>
</evidence>
<name>A0A6J6UGN9_9ZZZZ</name>
<dbReference type="AlphaFoldDB" id="A0A6J6UGN9"/>
<sequence>MRRMGTIELAQAHESARADQSWIMLTDLLRSQGCAHLTVDDVRAFHSVRPDGVTGRTITYGQGSGRPLTGTLFRPPTGAGPFPAVVFVHGGGWMAGHSVMHARHAAHLAADGFVALTINYRLIQEASWPAALDDVQAAIAYLRANADELGVDPDRIALSGGSAGGHLSAVATALAAGTAQGVRAAVLWYPVIDVSFAQVPEPIRTFLASTFTAMLAGAPPVGATPSALVTAAHPPVLIFVGADDAATPAADSVAFHDQLTALGVHSEIEVIPGLGHGFEVDPEQWGWSYERMRDFLRREL</sequence>
<dbReference type="EMBL" id="CAFBMH010000072">
    <property type="protein sequence ID" value="CAB4916338.1"/>
    <property type="molecule type" value="Genomic_DNA"/>
</dbReference>
<dbReference type="SUPFAM" id="SSF53474">
    <property type="entry name" value="alpha/beta-Hydrolases"/>
    <property type="match status" value="1"/>
</dbReference>
<dbReference type="InterPro" id="IPR049492">
    <property type="entry name" value="BD-FAE-like_dom"/>
</dbReference>
<evidence type="ECO:0000256" key="1">
    <source>
        <dbReference type="ARBA" id="ARBA00022801"/>
    </source>
</evidence>
<reference evidence="3" key="1">
    <citation type="submission" date="2020-05" db="EMBL/GenBank/DDBJ databases">
        <authorList>
            <person name="Chiriac C."/>
            <person name="Salcher M."/>
            <person name="Ghai R."/>
            <person name="Kavagutti S V."/>
        </authorList>
    </citation>
    <scope>NUCLEOTIDE SEQUENCE</scope>
</reference>
<evidence type="ECO:0000313" key="4">
    <source>
        <dbReference type="EMBL" id="CAB4836667.1"/>
    </source>
</evidence>
<evidence type="ECO:0000313" key="3">
    <source>
        <dbReference type="EMBL" id="CAB4757599.1"/>
    </source>
</evidence>
<dbReference type="EMBL" id="CAEZYR010000091">
    <property type="protein sequence ID" value="CAB4757599.1"/>
    <property type="molecule type" value="Genomic_DNA"/>
</dbReference>
<organism evidence="3">
    <name type="scientific">freshwater metagenome</name>
    <dbReference type="NCBI Taxonomy" id="449393"/>
    <lineage>
        <taxon>unclassified sequences</taxon>
        <taxon>metagenomes</taxon>
        <taxon>ecological metagenomes</taxon>
    </lineage>
</organism>
<keyword evidence="1" id="KW-0378">Hydrolase</keyword>
<evidence type="ECO:0000313" key="5">
    <source>
        <dbReference type="EMBL" id="CAB4916338.1"/>
    </source>
</evidence>
<protein>
    <submittedName>
        <fullName evidence="3">Unannotated protein</fullName>
    </submittedName>
</protein>
<gene>
    <name evidence="3" type="ORF">UFOPK2754_02197</name>
    <name evidence="4" type="ORF">UFOPK3139_03111</name>
    <name evidence="5" type="ORF">UFOPK3543_01837</name>
    <name evidence="6" type="ORF">UFOPK3967_02476</name>
</gene>
<dbReference type="EMBL" id="CAFABA010000213">
    <property type="protein sequence ID" value="CAB4836667.1"/>
    <property type="molecule type" value="Genomic_DNA"/>
</dbReference>
<dbReference type="Gene3D" id="3.40.50.1820">
    <property type="entry name" value="alpha/beta hydrolase"/>
    <property type="match status" value="1"/>
</dbReference>